<reference evidence="4" key="1">
    <citation type="journal article" date="2015" name="PLoS Genet.">
        <title>The dynamic genome and transcriptome of the human fungal pathogen Blastomyces and close relative Emmonsia.</title>
        <authorList>
            <person name="Munoz J.F."/>
            <person name="Gauthier G.M."/>
            <person name="Desjardins C.A."/>
            <person name="Gallo J.E."/>
            <person name="Holder J."/>
            <person name="Sullivan T.D."/>
            <person name="Marty A.J."/>
            <person name="Carmen J.C."/>
            <person name="Chen Z."/>
            <person name="Ding L."/>
            <person name="Gujja S."/>
            <person name="Magrini V."/>
            <person name="Misas E."/>
            <person name="Mitreva M."/>
            <person name="Priest M."/>
            <person name="Saif S."/>
            <person name="Whiston E.A."/>
            <person name="Young S."/>
            <person name="Zeng Q."/>
            <person name="Goldman W.E."/>
            <person name="Mardis E.R."/>
            <person name="Taylor J.W."/>
            <person name="McEwen J.G."/>
            <person name="Clay O.K."/>
            <person name="Klein B.S."/>
            <person name="Cuomo C.A."/>
        </authorList>
    </citation>
    <scope>NUCLEOTIDE SEQUENCE [LARGE SCALE GENOMIC DNA]</scope>
    <source>
        <strain evidence="4">ER-3 / ATCC MYA-2586</strain>
    </source>
</reference>
<evidence type="ECO:0000259" key="2">
    <source>
        <dbReference type="Pfam" id="PF13391"/>
    </source>
</evidence>
<dbReference type="GeneID" id="69029749"/>
<evidence type="ECO:0000313" key="4">
    <source>
        <dbReference type="Proteomes" id="UP000002039"/>
    </source>
</evidence>
<evidence type="ECO:0000313" key="3">
    <source>
        <dbReference type="EMBL" id="EEQ84861.2"/>
    </source>
</evidence>
<dbReference type="EMBL" id="EQ999982">
    <property type="protein sequence ID" value="EEQ84861.2"/>
    <property type="molecule type" value="Genomic_DNA"/>
</dbReference>
<dbReference type="Proteomes" id="UP000002039">
    <property type="component" value="Unassembled WGS sequence"/>
</dbReference>
<proteinExistence type="predicted"/>
<feature type="region of interest" description="Disordered" evidence="1">
    <location>
        <begin position="297"/>
        <end position="330"/>
    </location>
</feature>
<evidence type="ECO:0000256" key="1">
    <source>
        <dbReference type="SAM" id="MobiDB-lite"/>
    </source>
</evidence>
<organism evidence="3 4">
    <name type="scientific">Ajellomyces dermatitidis (strain ER-3 / ATCC MYA-2586)</name>
    <name type="common">Blastomyces dermatitidis</name>
    <dbReference type="NCBI Taxonomy" id="559297"/>
    <lineage>
        <taxon>Eukaryota</taxon>
        <taxon>Fungi</taxon>
        <taxon>Dikarya</taxon>
        <taxon>Ascomycota</taxon>
        <taxon>Pezizomycotina</taxon>
        <taxon>Eurotiomycetes</taxon>
        <taxon>Eurotiomycetidae</taxon>
        <taxon>Onygenales</taxon>
        <taxon>Ajellomycetaceae</taxon>
        <taxon>Blastomyces</taxon>
    </lineage>
</organism>
<name>A0ABP2EN81_AJEDR</name>
<dbReference type="RefSeq" id="XP_045272744.1">
    <property type="nucleotide sequence ID" value="XM_045423907.1"/>
</dbReference>
<feature type="domain" description="HNH nuclease" evidence="2">
    <location>
        <begin position="100"/>
        <end position="154"/>
    </location>
</feature>
<dbReference type="InterPro" id="IPR003615">
    <property type="entry name" value="HNH_nuc"/>
</dbReference>
<keyword evidence="4" id="KW-1185">Reference proteome</keyword>
<accession>A0ABP2EN81</accession>
<gene>
    <name evidence="3" type="ORF">BDCG_08130</name>
</gene>
<protein>
    <recommendedName>
        <fullName evidence="2">HNH nuclease domain-containing protein</fullName>
    </recommendedName>
</protein>
<dbReference type="Pfam" id="PF13391">
    <property type="entry name" value="HNH_2"/>
    <property type="match status" value="1"/>
</dbReference>
<sequence length="356" mass="40067">MHSQSDDRYLVCTMDLFDNINIVSQRRLSRQNPAPRARLIFASIARELLSIHLSARQVLAFCHVKRFEMSSTSWQSDIPKSDTFSGSTKLEVKRLAGDQCWACGAPNPQVCHVFGKEDPQIQLNMVQCNLIDFDLTSAENGIALCAGFHVQFDQTADPGFVLLPVDLQYFIDVELDDIQEKKLALKNGEDVDVHRRVPTVVEYKAHQHNDGKVPANASGGLYRPNFLQNYLVGGRLPSNVLNTLSTPKQWHGAPVATLRRGILVLGGGRVQSLDAETRSQLELLQNLYFLNDEEYSPADHSKQMQSVVQRGQKRSLDDEQGRRNKLPKLNNLEYELENKSADEDITSRRCPPDAII</sequence>